<feature type="region of interest" description="Disordered" evidence="1">
    <location>
        <begin position="163"/>
        <end position="236"/>
    </location>
</feature>
<gene>
    <name evidence="2" type="ORF">RND71_040311</name>
</gene>
<name>A0AAE1QRX7_9SOLA</name>
<accession>A0AAE1QRX7</accession>
<dbReference type="Proteomes" id="UP001291623">
    <property type="component" value="Unassembled WGS sequence"/>
</dbReference>
<reference evidence="2" key="1">
    <citation type="submission" date="2023-12" db="EMBL/GenBank/DDBJ databases">
        <title>Genome assembly of Anisodus tanguticus.</title>
        <authorList>
            <person name="Wang Y.-J."/>
        </authorList>
    </citation>
    <scope>NUCLEOTIDE SEQUENCE</scope>
    <source>
        <strain evidence="2">KB-2021</strain>
        <tissue evidence="2">Leaf</tissue>
    </source>
</reference>
<sequence length="413" mass="45062">MLSDNNVSSNGNNASSEDEIRSHLAYLSYYYSLENHNPRLPPPLLSREYWRVAQRVQAGGGSALGGVEGWRRNNLKDQGDGSSLFTTMQPGLSLQRTKDEMIMLRKAAARNLSRGSSTELVDRGSPNLTGELSSGMGVRRKSFTDIVQEGLVRSAFSSNHLAHPAPIESTETTHTGKVLPGFSGVKKVQSPKPCSPKSFSPVINPSLRRSRTPEPHPVTRSVSPGLPTRSRTNSSNILQPQLNSSFFANQKNSKALQQADKFKGVDFTGYVPGSSLNGVRGSGWHLRSERKEGKSSIRSPAMEPWGIQFVCNIREGCCLTLRSLCIKNICGGVCILCASINPLLEFLLSSSSFFEANESSPPLPAEAEVVARFDSEFSTCCCSSMAYIPSDMIRESPFSLYITNPFITEVLSV</sequence>
<protein>
    <submittedName>
        <fullName evidence="2">Uncharacterized protein</fullName>
    </submittedName>
</protein>
<dbReference type="AlphaFoldDB" id="A0AAE1QRX7"/>
<evidence type="ECO:0000256" key="1">
    <source>
        <dbReference type="SAM" id="MobiDB-lite"/>
    </source>
</evidence>
<dbReference type="EMBL" id="JAVYJV010000023">
    <property type="protein sequence ID" value="KAK4338849.1"/>
    <property type="molecule type" value="Genomic_DNA"/>
</dbReference>
<proteinExistence type="predicted"/>
<keyword evidence="3" id="KW-1185">Reference proteome</keyword>
<evidence type="ECO:0000313" key="2">
    <source>
        <dbReference type="EMBL" id="KAK4338849.1"/>
    </source>
</evidence>
<feature type="region of interest" description="Disordered" evidence="1">
    <location>
        <begin position="115"/>
        <end position="135"/>
    </location>
</feature>
<organism evidence="2 3">
    <name type="scientific">Anisodus tanguticus</name>
    <dbReference type="NCBI Taxonomy" id="243964"/>
    <lineage>
        <taxon>Eukaryota</taxon>
        <taxon>Viridiplantae</taxon>
        <taxon>Streptophyta</taxon>
        <taxon>Embryophyta</taxon>
        <taxon>Tracheophyta</taxon>
        <taxon>Spermatophyta</taxon>
        <taxon>Magnoliopsida</taxon>
        <taxon>eudicotyledons</taxon>
        <taxon>Gunneridae</taxon>
        <taxon>Pentapetalae</taxon>
        <taxon>asterids</taxon>
        <taxon>lamiids</taxon>
        <taxon>Solanales</taxon>
        <taxon>Solanaceae</taxon>
        <taxon>Solanoideae</taxon>
        <taxon>Hyoscyameae</taxon>
        <taxon>Anisodus</taxon>
    </lineage>
</organism>
<evidence type="ECO:0000313" key="3">
    <source>
        <dbReference type="Proteomes" id="UP001291623"/>
    </source>
</evidence>
<feature type="compositionally biased region" description="Low complexity" evidence="1">
    <location>
        <begin position="190"/>
        <end position="201"/>
    </location>
</feature>
<comment type="caution">
    <text evidence="2">The sequence shown here is derived from an EMBL/GenBank/DDBJ whole genome shotgun (WGS) entry which is preliminary data.</text>
</comment>